<feature type="region of interest" description="Disordered" evidence="1">
    <location>
        <begin position="290"/>
        <end position="330"/>
    </location>
</feature>
<dbReference type="CDD" id="cd06222">
    <property type="entry name" value="RNase_H_like"/>
    <property type="match status" value="1"/>
</dbReference>
<dbReference type="Pfam" id="PF13456">
    <property type="entry name" value="RVT_3"/>
    <property type="match status" value="1"/>
</dbReference>
<proteinExistence type="predicted"/>
<dbReference type="GO" id="GO:0003676">
    <property type="term" value="F:nucleic acid binding"/>
    <property type="evidence" value="ECO:0007669"/>
    <property type="project" value="InterPro"/>
</dbReference>
<dbReference type="InterPro" id="IPR025836">
    <property type="entry name" value="Zn_knuckle_CX2CX4HX4C"/>
</dbReference>
<feature type="domain" description="RNase H type-1" evidence="2">
    <location>
        <begin position="569"/>
        <end position="672"/>
    </location>
</feature>
<feature type="domain" description="Zinc knuckle CX2CX4HX4C" evidence="3">
    <location>
        <begin position="190"/>
        <end position="220"/>
    </location>
</feature>
<comment type="caution">
    <text evidence="4">The sequence shown here is derived from an EMBL/GenBank/DDBJ whole genome shotgun (WGS) entry which is preliminary data.</text>
</comment>
<accession>A0A7J6G3I7</accession>
<dbReference type="InterPro" id="IPR044730">
    <property type="entry name" value="RNase_H-like_dom_plant"/>
</dbReference>
<dbReference type="Gene3D" id="3.30.420.10">
    <property type="entry name" value="Ribonuclease H-like superfamily/Ribonuclease H"/>
    <property type="match status" value="1"/>
</dbReference>
<feature type="compositionally biased region" description="Polar residues" evidence="1">
    <location>
        <begin position="315"/>
        <end position="325"/>
    </location>
</feature>
<dbReference type="GO" id="GO:0004523">
    <property type="term" value="F:RNA-DNA hybrid ribonuclease activity"/>
    <property type="evidence" value="ECO:0007669"/>
    <property type="project" value="InterPro"/>
</dbReference>
<dbReference type="InterPro" id="IPR052929">
    <property type="entry name" value="RNase_H-like_EbsB-rel"/>
</dbReference>
<reference evidence="4 5" key="1">
    <citation type="journal article" date="2020" name="bioRxiv">
        <title>Sequence and annotation of 42 cannabis genomes reveals extensive copy number variation in cannabinoid synthesis and pathogen resistance genes.</title>
        <authorList>
            <person name="Mckernan K.J."/>
            <person name="Helbert Y."/>
            <person name="Kane L.T."/>
            <person name="Ebling H."/>
            <person name="Zhang L."/>
            <person name="Liu B."/>
            <person name="Eaton Z."/>
            <person name="Mclaughlin S."/>
            <person name="Kingan S."/>
            <person name="Baybayan P."/>
            <person name="Concepcion G."/>
            <person name="Jordan M."/>
            <person name="Riva A."/>
            <person name="Barbazuk W."/>
            <person name="Harkins T."/>
        </authorList>
    </citation>
    <scope>NUCLEOTIDE SEQUENCE [LARGE SCALE GENOMIC DNA]</scope>
    <source>
        <strain evidence="5">cv. Jamaican Lion 4</strain>
        <tissue evidence="4">Leaf</tissue>
    </source>
</reference>
<dbReference type="InterPro" id="IPR012337">
    <property type="entry name" value="RNaseH-like_sf"/>
</dbReference>
<dbReference type="InterPro" id="IPR002156">
    <property type="entry name" value="RNaseH_domain"/>
</dbReference>
<keyword evidence="5" id="KW-1185">Reference proteome</keyword>
<dbReference type="Proteomes" id="UP000583929">
    <property type="component" value="Unassembled WGS sequence"/>
</dbReference>
<dbReference type="PANTHER" id="PTHR47074">
    <property type="entry name" value="BNAC02G40300D PROTEIN"/>
    <property type="match status" value="1"/>
</dbReference>
<sequence length="700" mass="77902">MDELLAKTDKLTVIDDDGWEINEDRGSELGKFCAMGRLCSNRSMNRSMIKTILGRMWGLSERSWGVEIKHSWRNFTFLVFSFKSTQDLNIILLKSPWFLNHGTLIFDRMTEIPTNWEKTLSRIQLSGRILSVPPMAITQKNLVRLAGLVGEVIEVQQADVAKISSKGYFTFKVWCDLDKPICQGFIFTHEGKLIWLPFMYDRLPFMYFNCGNIGHEMRVCMDPIRRVETEIGNSSNGFGPWLKVEDKKDLMNIFGKGQNGLSSRKGSVKPSSETCETSISLNKTVGAGCDSGSFDGTPPRPIPGGTPKDVGTDIGSVSSPKISDSGTDELKKGAAKNRLVNLKRKGVWMDDSIGVFSSNLKSSIGPHSNSLSIFPADCSLASMDLHEVPIIYENNVILGEGKNKRRKSNATRLNNIGSAISGLVFANDGSVFKAQVSNVGHKENMPSGSRFHFEKAWADNDECMEIIKEVWSNKYSRQPYGCGDKLQRWNKLQKTAINNICHALWCCPKIQDLWKHFGFLHLFPPNIGKALDFLFIMKDRFKPIYSSSHSLKKSPVSWSPPPSGTFMINTDASLIAGQPGCGLGVVTRDQLGAVVVAETIFIPGCLLVNMAESLAIRSGLKLADRWSLSNICISSDCQSVIHALYGDNHSITDWGLMVKDCIKAKENFNFVSALDNLVGLDCSRPLRFGLRRCRCVQLLF</sequence>
<organism evidence="4 5">
    <name type="scientific">Cannabis sativa</name>
    <name type="common">Hemp</name>
    <name type="synonym">Marijuana</name>
    <dbReference type="NCBI Taxonomy" id="3483"/>
    <lineage>
        <taxon>Eukaryota</taxon>
        <taxon>Viridiplantae</taxon>
        <taxon>Streptophyta</taxon>
        <taxon>Embryophyta</taxon>
        <taxon>Tracheophyta</taxon>
        <taxon>Spermatophyta</taxon>
        <taxon>Magnoliopsida</taxon>
        <taxon>eudicotyledons</taxon>
        <taxon>Gunneridae</taxon>
        <taxon>Pentapetalae</taxon>
        <taxon>rosids</taxon>
        <taxon>fabids</taxon>
        <taxon>Rosales</taxon>
        <taxon>Cannabaceae</taxon>
        <taxon>Cannabis</taxon>
    </lineage>
</organism>
<dbReference type="EMBL" id="JAATIQ010000142">
    <property type="protein sequence ID" value="KAF4377554.1"/>
    <property type="molecule type" value="Genomic_DNA"/>
</dbReference>
<dbReference type="Pfam" id="PF14392">
    <property type="entry name" value="zf-CCHC_4"/>
    <property type="match status" value="1"/>
</dbReference>
<evidence type="ECO:0000256" key="1">
    <source>
        <dbReference type="SAM" id="MobiDB-lite"/>
    </source>
</evidence>
<gene>
    <name evidence="4" type="ORF">G4B88_006834</name>
</gene>
<dbReference type="InterPro" id="IPR036397">
    <property type="entry name" value="RNaseH_sf"/>
</dbReference>
<evidence type="ECO:0000313" key="4">
    <source>
        <dbReference type="EMBL" id="KAF4377554.1"/>
    </source>
</evidence>
<evidence type="ECO:0008006" key="6">
    <source>
        <dbReference type="Google" id="ProtNLM"/>
    </source>
</evidence>
<evidence type="ECO:0000313" key="5">
    <source>
        <dbReference type="Proteomes" id="UP000583929"/>
    </source>
</evidence>
<dbReference type="PANTHER" id="PTHR47074:SF11">
    <property type="entry name" value="REVERSE TRANSCRIPTASE-LIKE PROTEIN"/>
    <property type="match status" value="1"/>
</dbReference>
<evidence type="ECO:0000259" key="2">
    <source>
        <dbReference type="Pfam" id="PF13456"/>
    </source>
</evidence>
<dbReference type="AlphaFoldDB" id="A0A7J6G3I7"/>
<evidence type="ECO:0000259" key="3">
    <source>
        <dbReference type="Pfam" id="PF14392"/>
    </source>
</evidence>
<protein>
    <recommendedName>
        <fullName evidence="6">RNase H type-1 domain-containing protein</fullName>
    </recommendedName>
</protein>
<name>A0A7J6G3I7_CANSA</name>
<dbReference type="SUPFAM" id="SSF53098">
    <property type="entry name" value="Ribonuclease H-like"/>
    <property type="match status" value="1"/>
</dbReference>